<evidence type="ECO:0000256" key="21">
    <source>
        <dbReference type="ARBA" id="ARBA00047969"/>
    </source>
</evidence>
<dbReference type="PANTHER" id="PTHR12418:SF19">
    <property type="entry name" value="ACYL-COENZYME A THIOESTERASE THEM4"/>
    <property type="match status" value="1"/>
</dbReference>
<dbReference type="Pfam" id="PF03061">
    <property type="entry name" value="4HBT"/>
    <property type="match status" value="1"/>
</dbReference>
<evidence type="ECO:0000256" key="14">
    <source>
        <dbReference type="ARBA" id="ARBA00037002"/>
    </source>
</evidence>
<evidence type="ECO:0000256" key="23">
    <source>
        <dbReference type="ARBA" id="ARBA00048180"/>
    </source>
</evidence>
<comment type="similarity">
    <text evidence="15">Belongs to the THEM4/THEM5 thioesterase family.</text>
</comment>
<keyword evidence="9" id="KW-0809">Transit peptide</keyword>
<keyword evidence="6" id="KW-0053">Apoptosis</keyword>
<evidence type="ECO:0000256" key="9">
    <source>
        <dbReference type="ARBA" id="ARBA00022946"/>
    </source>
</evidence>
<evidence type="ECO:0000256" key="3">
    <source>
        <dbReference type="ARBA" id="ARBA00004632"/>
    </source>
</evidence>
<keyword evidence="11" id="KW-0472">Membrane</keyword>
<evidence type="ECO:0000256" key="12">
    <source>
        <dbReference type="ARBA" id="ARBA00023273"/>
    </source>
</evidence>
<evidence type="ECO:0000256" key="18">
    <source>
        <dbReference type="ARBA" id="ARBA00043210"/>
    </source>
</evidence>
<evidence type="ECO:0000256" key="2">
    <source>
        <dbReference type="ARBA" id="ARBA00004496"/>
    </source>
</evidence>
<dbReference type="InterPro" id="IPR006683">
    <property type="entry name" value="Thioestr_dom"/>
</dbReference>
<dbReference type="InterPro" id="IPR052365">
    <property type="entry name" value="THEM4/THEM5_acyl-CoA_thioest"/>
</dbReference>
<dbReference type="Gene3D" id="3.10.129.10">
    <property type="entry name" value="Hotdog Thioesterase"/>
    <property type="match status" value="1"/>
</dbReference>
<keyword evidence="10" id="KW-0443">Lipid metabolism</keyword>
<feature type="domain" description="Thioesterase" evidence="24">
    <location>
        <begin position="51"/>
        <end position="124"/>
    </location>
</feature>
<evidence type="ECO:0000256" key="16">
    <source>
        <dbReference type="ARBA" id="ARBA00038848"/>
    </source>
</evidence>
<dbReference type="EC" id="3.1.2.2" evidence="16"/>
<dbReference type="InterPro" id="IPR029069">
    <property type="entry name" value="HotDog_dom_sf"/>
</dbReference>
<comment type="catalytic activity">
    <reaction evidence="13">
        <text>(5Z,8Z,11Z,14Z)-eicosatetraenoyl-CoA + H2O = (5Z,8Z,11Z,14Z)-eicosatetraenoate + CoA + H(+)</text>
        <dbReference type="Rhea" id="RHEA:40151"/>
        <dbReference type="ChEBI" id="CHEBI:15377"/>
        <dbReference type="ChEBI" id="CHEBI:15378"/>
        <dbReference type="ChEBI" id="CHEBI:32395"/>
        <dbReference type="ChEBI" id="CHEBI:57287"/>
        <dbReference type="ChEBI" id="CHEBI:57368"/>
    </reaction>
    <physiologicalReaction direction="left-to-right" evidence="13">
        <dbReference type="Rhea" id="RHEA:40152"/>
    </physiologicalReaction>
</comment>
<protein>
    <recommendedName>
        <fullName evidence="17">Acyl-coenzyme A thioesterase THEM4</fullName>
        <ecNumber evidence="16">3.1.2.2</ecNumber>
    </recommendedName>
    <alternativeName>
        <fullName evidence="18">Thioesterase superfamily member 4</fullName>
    </alternativeName>
</protein>
<comment type="catalytic activity">
    <reaction evidence="14">
        <text>(9Z)-octadecenoyl-CoA + H2O = (9Z)-octadecenoate + CoA + H(+)</text>
        <dbReference type="Rhea" id="RHEA:40139"/>
        <dbReference type="ChEBI" id="CHEBI:15377"/>
        <dbReference type="ChEBI" id="CHEBI:15378"/>
        <dbReference type="ChEBI" id="CHEBI:30823"/>
        <dbReference type="ChEBI" id="CHEBI:57287"/>
        <dbReference type="ChEBI" id="CHEBI:57387"/>
    </reaction>
    <physiologicalReaction direction="left-to-right" evidence="14">
        <dbReference type="Rhea" id="RHEA:40140"/>
    </physiologicalReaction>
</comment>
<evidence type="ECO:0000259" key="24">
    <source>
        <dbReference type="Pfam" id="PF03061"/>
    </source>
</evidence>
<dbReference type="RefSeq" id="WP_186504412.1">
    <property type="nucleotide sequence ID" value="NZ_JACOGK010000044.1"/>
</dbReference>
<dbReference type="SUPFAM" id="SSF54637">
    <property type="entry name" value="Thioesterase/thiol ester dehydrase-isomerase"/>
    <property type="match status" value="1"/>
</dbReference>
<evidence type="ECO:0000256" key="11">
    <source>
        <dbReference type="ARBA" id="ARBA00023136"/>
    </source>
</evidence>
<evidence type="ECO:0000256" key="15">
    <source>
        <dbReference type="ARBA" id="ARBA00038456"/>
    </source>
</evidence>
<organism evidence="25 26">
    <name type="scientific">Megasphaera hominis</name>
    <dbReference type="NCBI Taxonomy" id="159836"/>
    <lineage>
        <taxon>Bacteria</taxon>
        <taxon>Bacillati</taxon>
        <taxon>Bacillota</taxon>
        <taxon>Negativicutes</taxon>
        <taxon>Veillonellales</taxon>
        <taxon>Veillonellaceae</taxon>
        <taxon>Megasphaera</taxon>
    </lineage>
</organism>
<dbReference type="EMBL" id="JACOGK010000044">
    <property type="protein sequence ID" value="MBC3537840.1"/>
    <property type="molecule type" value="Genomic_DNA"/>
</dbReference>
<dbReference type="CDD" id="cd03440">
    <property type="entry name" value="hot_dog"/>
    <property type="match status" value="1"/>
</dbReference>
<comment type="catalytic activity">
    <reaction evidence="23">
        <text>tetradecanoyl-CoA + H2O = tetradecanoate + CoA + H(+)</text>
        <dbReference type="Rhea" id="RHEA:40119"/>
        <dbReference type="ChEBI" id="CHEBI:15377"/>
        <dbReference type="ChEBI" id="CHEBI:15378"/>
        <dbReference type="ChEBI" id="CHEBI:30807"/>
        <dbReference type="ChEBI" id="CHEBI:57287"/>
        <dbReference type="ChEBI" id="CHEBI:57385"/>
    </reaction>
    <physiologicalReaction direction="left-to-right" evidence="23">
        <dbReference type="Rhea" id="RHEA:40120"/>
    </physiologicalReaction>
</comment>
<evidence type="ECO:0000313" key="25">
    <source>
        <dbReference type="EMBL" id="MBC3537840.1"/>
    </source>
</evidence>
<comment type="catalytic activity">
    <reaction evidence="22">
        <text>dodecanoyl-CoA + H2O = dodecanoate + CoA + H(+)</text>
        <dbReference type="Rhea" id="RHEA:30135"/>
        <dbReference type="ChEBI" id="CHEBI:15377"/>
        <dbReference type="ChEBI" id="CHEBI:15378"/>
        <dbReference type="ChEBI" id="CHEBI:18262"/>
        <dbReference type="ChEBI" id="CHEBI:57287"/>
        <dbReference type="ChEBI" id="CHEBI:57375"/>
    </reaction>
    <physiologicalReaction direction="left-to-right" evidence="22">
        <dbReference type="Rhea" id="RHEA:30136"/>
    </physiologicalReaction>
</comment>
<gene>
    <name evidence="25" type="ORF">H8J70_11375</name>
</gene>
<evidence type="ECO:0000256" key="7">
    <source>
        <dbReference type="ARBA" id="ARBA00022801"/>
    </source>
</evidence>
<evidence type="ECO:0000256" key="8">
    <source>
        <dbReference type="ARBA" id="ARBA00022832"/>
    </source>
</evidence>
<sequence>MTEKEARETNWCFACGKDNPMGLHLHMEQGSDGNWAYFTPQRQHQSYDDRMHGGLVSTLLDEVMGDYIFKLTGRPAYTAKIEVRFRQAVRIGERIKISGHLEKQRGRLYEMTGVITKDDGTVVAEGQAKMMSAK</sequence>
<keyword evidence="5" id="KW-0963">Cytoplasm</keyword>
<evidence type="ECO:0000256" key="6">
    <source>
        <dbReference type="ARBA" id="ARBA00022703"/>
    </source>
</evidence>
<keyword evidence="7" id="KW-0378">Hydrolase</keyword>
<comment type="subcellular location">
    <subcellularLocation>
        <location evidence="3">Cell projection</location>
        <location evidence="3">Ruffle membrane</location>
    </subcellularLocation>
    <subcellularLocation>
        <location evidence="2">Cytoplasm</location>
    </subcellularLocation>
    <subcellularLocation>
        <location evidence="1">Membrane</location>
        <topology evidence="1">Peripheral membrane protein</topology>
    </subcellularLocation>
</comment>
<evidence type="ECO:0000256" key="10">
    <source>
        <dbReference type="ARBA" id="ARBA00023098"/>
    </source>
</evidence>
<comment type="catalytic activity">
    <reaction evidence="20">
        <text>hexadecanoyl-CoA + H2O = hexadecanoate + CoA + H(+)</text>
        <dbReference type="Rhea" id="RHEA:16645"/>
        <dbReference type="ChEBI" id="CHEBI:7896"/>
        <dbReference type="ChEBI" id="CHEBI:15377"/>
        <dbReference type="ChEBI" id="CHEBI:15378"/>
        <dbReference type="ChEBI" id="CHEBI:57287"/>
        <dbReference type="ChEBI" id="CHEBI:57379"/>
        <dbReference type="EC" id="3.1.2.2"/>
    </reaction>
    <physiologicalReaction direction="left-to-right" evidence="20">
        <dbReference type="Rhea" id="RHEA:16646"/>
    </physiologicalReaction>
</comment>
<keyword evidence="8" id="KW-0276">Fatty acid metabolism</keyword>
<evidence type="ECO:0000256" key="4">
    <source>
        <dbReference type="ARBA" id="ARBA00022475"/>
    </source>
</evidence>
<proteinExistence type="inferred from homology"/>
<evidence type="ECO:0000256" key="5">
    <source>
        <dbReference type="ARBA" id="ARBA00022490"/>
    </source>
</evidence>
<comment type="caution">
    <text evidence="25">The sequence shown here is derived from an EMBL/GenBank/DDBJ whole genome shotgun (WGS) entry which is preliminary data.</text>
</comment>
<reference evidence="25 26" key="1">
    <citation type="submission" date="2020-08" db="EMBL/GenBank/DDBJ databases">
        <authorList>
            <person name="Liu C."/>
            <person name="Sun Q."/>
        </authorList>
    </citation>
    <scope>NUCLEOTIDE SEQUENCE [LARGE SCALE GENOMIC DNA]</scope>
    <source>
        <strain evidence="25 26">NSJ-59</strain>
    </source>
</reference>
<evidence type="ECO:0000256" key="13">
    <source>
        <dbReference type="ARBA" id="ARBA00035852"/>
    </source>
</evidence>
<evidence type="ECO:0000256" key="1">
    <source>
        <dbReference type="ARBA" id="ARBA00004170"/>
    </source>
</evidence>
<comment type="catalytic activity">
    <reaction evidence="19">
        <text>octanoyl-CoA + H2O = octanoate + CoA + H(+)</text>
        <dbReference type="Rhea" id="RHEA:30143"/>
        <dbReference type="ChEBI" id="CHEBI:15377"/>
        <dbReference type="ChEBI" id="CHEBI:15378"/>
        <dbReference type="ChEBI" id="CHEBI:25646"/>
        <dbReference type="ChEBI" id="CHEBI:57287"/>
        <dbReference type="ChEBI" id="CHEBI:57386"/>
    </reaction>
    <physiologicalReaction direction="left-to-right" evidence="19">
        <dbReference type="Rhea" id="RHEA:30144"/>
    </physiologicalReaction>
</comment>
<keyword evidence="26" id="KW-1185">Reference proteome</keyword>
<dbReference type="Proteomes" id="UP000606870">
    <property type="component" value="Unassembled WGS sequence"/>
</dbReference>
<keyword evidence="4" id="KW-1003">Cell membrane</keyword>
<name>A0ABR6VLW7_9FIRM</name>
<accession>A0ABR6VLW7</accession>
<evidence type="ECO:0000256" key="19">
    <source>
        <dbReference type="ARBA" id="ARBA00047588"/>
    </source>
</evidence>
<evidence type="ECO:0000313" key="26">
    <source>
        <dbReference type="Proteomes" id="UP000606870"/>
    </source>
</evidence>
<evidence type="ECO:0000256" key="17">
    <source>
        <dbReference type="ARBA" id="ARBA00040123"/>
    </source>
</evidence>
<dbReference type="PANTHER" id="PTHR12418">
    <property type="entry name" value="ACYL-COENZYME A THIOESTERASE THEM4"/>
    <property type="match status" value="1"/>
</dbReference>
<evidence type="ECO:0000256" key="20">
    <source>
        <dbReference type="ARBA" id="ARBA00047734"/>
    </source>
</evidence>
<comment type="catalytic activity">
    <reaction evidence="21">
        <text>decanoyl-CoA + H2O = decanoate + CoA + H(+)</text>
        <dbReference type="Rhea" id="RHEA:40059"/>
        <dbReference type="ChEBI" id="CHEBI:15377"/>
        <dbReference type="ChEBI" id="CHEBI:15378"/>
        <dbReference type="ChEBI" id="CHEBI:27689"/>
        <dbReference type="ChEBI" id="CHEBI:57287"/>
        <dbReference type="ChEBI" id="CHEBI:61430"/>
    </reaction>
    <physiologicalReaction direction="left-to-right" evidence="21">
        <dbReference type="Rhea" id="RHEA:40060"/>
    </physiologicalReaction>
</comment>
<keyword evidence="12" id="KW-0966">Cell projection</keyword>
<evidence type="ECO:0000256" key="22">
    <source>
        <dbReference type="ARBA" id="ARBA00048074"/>
    </source>
</evidence>